<name>A0ABU1ZEA8_9BURK</name>
<evidence type="ECO:0000313" key="1">
    <source>
        <dbReference type="EMBL" id="MDR7298960.1"/>
    </source>
</evidence>
<organism evidence="1 2">
    <name type="scientific">Pelomonas aquatica</name>
    <dbReference type="NCBI Taxonomy" id="431058"/>
    <lineage>
        <taxon>Bacteria</taxon>
        <taxon>Pseudomonadati</taxon>
        <taxon>Pseudomonadota</taxon>
        <taxon>Betaproteobacteria</taxon>
        <taxon>Burkholderiales</taxon>
        <taxon>Sphaerotilaceae</taxon>
        <taxon>Roseateles</taxon>
    </lineage>
</organism>
<proteinExistence type="predicted"/>
<gene>
    <name evidence="1" type="ORF">J2X16_004328</name>
</gene>
<evidence type="ECO:0000313" key="2">
    <source>
        <dbReference type="Proteomes" id="UP001180536"/>
    </source>
</evidence>
<reference evidence="1 2" key="1">
    <citation type="submission" date="2023-07" db="EMBL/GenBank/DDBJ databases">
        <title>Sorghum-associated microbial communities from plants grown in Nebraska, USA.</title>
        <authorList>
            <person name="Schachtman D."/>
        </authorList>
    </citation>
    <scope>NUCLEOTIDE SEQUENCE [LARGE SCALE GENOMIC DNA]</scope>
    <source>
        <strain evidence="1 2">BE310</strain>
    </source>
</reference>
<dbReference type="RefSeq" id="WP_310348265.1">
    <property type="nucleotide sequence ID" value="NZ_JAVDXQ010000006.1"/>
</dbReference>
<keyword evidence="2" id="KW-1185">Reference proteome</keyword>
<accession>A0ABU1ZEA8</accession>
<dbReference type="Proteomes" id="UP001180536">
    <property type="component" value="Unassembled WGS sequence"/>
</dbReference>
<protein>
    <submittedName>
        <fullName evidence="1">Uncharacterized protein</fullName>
    </submittedName>
</protein>
<dbReference type="EMBL" id="JAVDXQ010000006">
    <property type="protein sequence ID" value="MDR7298960.1"/>
    <property type="molecule type" value="Genomic_DNA"/>
</dbReference>
<sequence>MPDDHLDLQALPPKLQAALERAWPGNPEAQRRALLGPVREGGWRSVWPDLVWPWVPARRWWRPGEARRWRALFEWHFSASRRDILEQEQGPRLFDPAQPFFDTPLTRPQVALRSPAPEVFSDAEYWGIAMQLFNGDLPRAEWTVRAWARDLVARKATQRGWRRDNWWTETLAVERAAATGDLGSL</sequence>
<comment type="caution">
    <text evidence="1">The sequence shown here is derived from an EMBL/GenBank/DDBJ whole genome shotgun (WGS) entry which is preliminary data.</text>
</comment>